<keyword evidence="3" id="KW-1185">Reference proteome</keyword>
<dbReference type="RefSeq" id="WP_145258667.1">
    <property type="nucleotide sequence ID" value="NZ_CP036316.1"/>
</dbReference>
<gene>
    <name evidence="2" type="ORF">V22_00320</name>
</gene>
<evidence type="ECO:0000313" key="2">
    <source>
        <dbReference type="EMBL" id="QDT62834.1"/>
    </source>
</evidence>
<dbReference type="Pfam" id="PF01844">
    <property type="entry name" value="HNH"/>
    <property type="match status" value="1"/>
</dbReference>
<dbReference type="GO" id="GO:0008270">
    <property type="term" value="F:zinc ion binding"/>
    <property type="evidence" value="ECO:0007669"/>
    <property type="project" value="InterPro"/>
</dbReference>
<proteinExistence type="predicted"/>
<dbReference type="Proteomes" id="UP000319976">
    <property type="component" value="Chromosome"/>
</dbReference>
<dbReference type="InterPro" id="IPR002711">
    <property type="entry name" value="HNH"/>
</dbReference>
<keyword evidence="2" id="KW-0378">Hydrolase</keyword>
<dbReference type="CDD" id="cd00085">
    <property type="entry name" value="HNHc"/>
    <property type="match status" value="1"/>
</dbReference>
<dbReference type="AlphaFoldDB" id="A0A517T380"/>
<protein>
    <submittedName>
        <fullName evidence="2">HNH endonuclease</fullName>
    </submittedName>
</protein>
<keyword evidence="2" id="KW-0255">Endonuclease</keyword>
<dbReference type="EMBL" id="CP036316">
    <property type="protein sequence ID" value="QDT62834.1"/>
    <property type="molecule type" value="Genomic_DNA"/>
</dbReference>
<keyword evidence="2" id="KW-0540">Nuclease</keyword>
<dbReference type="InterPro" id="IPR003615">
    <property type="entry name" value="HNH_nuc"/>
</dbReference>
<dbReference type="InterPro" id="IPR052892">
    <property type="entry name" value="NA-targeting_endonuclease"/>
</dbReference>
<evidence type="ECO:0000313" key="3">
    <source>
        <dbReference type="Proteomes" id="UP000319976"/>
    </source>
</evidence>
<reference evidence="2 3" key="1">
    <citation type="submission" date="2019-02" db="EMBL/GenBank/DDBJ databases">
        <title>Deep-cultivation of Planctomycetes and their phenomic and genomic characterization uncovers novel biology.</title>
        <authorList>
            <person name="Wiegand S."/>
            <person name="Jogler M."/>
            <person name="Boedeker C."/>
            <person name="Pinto D."/>
            <person name="Vollmers J."/>
            <person name="Rivas-Marin E."/>
            <person name="Kohn T."/>
            <person name="Peeters S.H."/>
            <person name="Heuer A."/>
            <person name="Rast P."/>
            <person name="Oberbeckmann S."/>
            <person name="Bunk B."/>
            <person name="Jeske O."/>
            <person name="Meyerdierks A."/>
            <person name="Storesund J.E."/>
            <person name="Kallscheuer N."/>
            <person name="Luecker S."/>
            <person name="Lage O.M."/>
            <person name="Pohl T."/>
            <person name="Merkel B.J."/>
            <person name="Hornburger P."/>
            <person name="Mueller R.-W."/>
            <person name="Bruemmer F."/>
            <person name="Labrenz M."/>
            <person name="Spormann A.M."/>
            <person name="Op den Camp H."/>
            <person name="Overmann J."/>
            <person name="Amann R."/>
            <person name="Jetten M.S.M."/>
            <person name="Mascher T."/>
            <person name="Medema M.H."/>
            <person name="Devos D.P."/>
            <person name="Kaster A.-K."/>
            <person name="Ovreas L."/>
            <person name="Rohde M."/>
            <person name="Galperin M.Y."/>
            <person name="Jogler C."/>
        </authorList>
    </citation>
    <scope>NUCLEOTIDE SEQUENCE [LARGE SCALE GENOMIC DNA]</scope>
    <source>
        <strain evidence="2 3">V22</strain>
    </source>
</reference>
<evidence type="ECO:0000259" key="1">
    <source>
        <dbReference type="Pfam" id="PF01844"/>
    </source>
</evidence>
<organism evidence="2 3">
    <name type="scientific">Calycomorphotria hydatis</name>
    <dbReference type="NCBI Taxonomy" id="2528027"/>
    <lineage>
        <taxon>Bacteria</taxon>
        <taxon>Pseudomonadati</taxon>
        <taxon>Planctomycetota</taxon>
        <taxon>Planctomycetia</taxon>
        <taxon>Planctomycetales</taxon>
        <taxon>Planctomycetaceae</taxon>
        <taxon>Calycomorphotria</taxon>
    </lineage>
</organism>
<dbReference type="PANTHER" id="PTHR33877:SF1">
    <property type="entry name" value="TYPE IV METHYL-DIRECTED RESTRICTION ENZYME ECOKMCRA"/>
    <property type="match status" value="1"/>
</dbReference>
<sequence length="135" mass="15578">MDRVTILQVRTRAEERCEYCKLPQKSTPFVTFHIDHIYASQHILDDRPENLCLACPHCNFHKGPNLTTIDPDTNEIVPLFHPREQSWDEHFQLNTNSGEITGNSLTGKATVRLLNMNSPAQTEIRLRVIQLGLWE</sequence>
<dbReference type="KEGG" id="chya:V22_00320"/>
<dbReference type="GO" id="GO:0004519">
    <property type="term" value="F:endonuclease activity"/>
    <property type="evidence" value="ECO:0007669"/>
    <property type="project" value="UniProtKB-KW"/>
</dbReference>
<dbReference type="OrthoDB" id="9802901at2"/>
<name>A0A517T380_9PLAN</name>
<feature type="domain" description="HNH" evidence="1">
    <location>
        <begin position="17"/>
        <end position="63"/>
    </location>
</feature>
<dbReference type="PANTHER" id="PTHR33877">
    <property type="entry name" value="SLL1193 PROTEIN"/>
    <property type="match status" value="1"/>
</dbReference>
<dbReference type="GO" id="GO:0003676">
    <property type="term" value="F:nucleic acid binding"/>
    <property type="evidence" value="ECO:0007669"/>
    <property type="project" value="InterPro"/>
</dbReference>
<dbReference type="Gene3D" id="1.10.30.50">
    <property type="match status" value="1"/>
</dbReference>
<accession>A0A517T380</accession>